<dbReference type="InterPro" id="IPR008909">
    <property type="entry name" value="DALR_anticod-bd"/>
</dbReference>
<comment type="subcellular location">
    <subcellularLocation>
        <location evidence="1 11">Cytoplasm</location>
    </subcellularLocation>
</comment>
<evidence type="ECO:0000256" key="6">
    <source>
        <dbReference type="ARBA" id="ARBA00022741"/>
    </source>
</evidence>
<evidence type="ECO:0000256" key="2">
    <source>
        <dbReference type="ARBA" id="ARBA00008226"/>
    </source>
</evidence>
<name>A0A426FP33_9BURK</name>
<dbReference type="Pfam" id="PF02092">
    <property type="entry name" value="tRNA_synt_2f"/>
    <property type="match status" value="1"/>
</dbReference>
<dbReference type="RefSeq" id="WP_125096622.1">
    <property type="nucleotide sequence ID" value="NZ_RRUE01000002.1"/>
</dbReference>
<evidence type="ECO:0000256" key="12">
    <source>
        <dbReference type="SAM" id="MobiDB-lite"/>
    </source>
</evidence>
<reference evidence="14 15" key="1">
    <citation type="submission" date="2018-11" db="EMBL/GenBank/DDBJ databases">
        <title>Genome sequencing of Lautropia sp. KCOM 2505 (= ChDC F240).</title>
        <authorList>
            <person name="Kook J.-K."/>
            <person name="Park S.-N."/>
            <person name="Lim Y.K."/>
        </authorList>
    </citation>
    <scope>NUCLEOTIDE SEQUENCE [LARGE SCALE GENOMIC DNA]</scope>
    <source>
        <strain evidence="14 15">KCOM 2505</strain>
    </source>
</reference>
<dbReference type="EC" id="6.1.1.14" evidence="11"/>
<dbReference type="GO" id="GO:0006420">
    <property type="term" value="P:arginyl-tRNA aminoacylation"/>
    <property type="evidence" value="ECO:0007669"/>
    <property type="project" value="InterPro"/>
</dbReference>
<dbReference type="Proteomes" id="UP000270261">
    <property type="component" value="Unassembled WGS sequence"/>
</dbReference>
<accession>A0A426FP33</accession>
<evidence type="ECO:0000256" key="9">
    <source>
        <dbReference type="ARBA" id="ARBA00023146"/>
    </source>
</evidence>
<dbReference type="PROSITE" id="PS50861">
    <property type="entry name" value="AA_TRNA_LIGASE_II_GLYAB"/>
    <property type="match status" value="1"/>
</dbReference>
<keyword evidence="8 11" id="KW-0648">Protein biosynthesis</keyword>
<dbReference type="EMBL" id="RRUE01000002">
    <property type="protein sequence ID" value="RRN44429.1"/>
    <property type="molecule type" value="Genomic_DNA"/>
</dbReference>
<dbReference type="GO" id="GO:0005829">
    <property type="term" value="C:cytosol"/>
    <property type="evidence" value="ECO:0007669"/>
    <property type="project" value="TreeGrafter"/>
</dbReference>
<dbReference type="GO" id="GO:0004820">
    <property type="term" value="F:glycine-tRNA ligase activity"/>
    <property type="evidence" value="ECO:0007669"/>
    <property type="project" value="UniProtKB-UniRule"/>
</dbReference>
<dbReference type="Pfam" id="PF05746">
    <property type="entry name" value="DALR_1"/>
    <property type="match status" value="1"/>
</dbReference>
<dbReference type="AlphaFoldDB" id="A0A426FP33"/>
<feature type="compositionally biased region" description="Low complexity" evidence="12">
    <location>
        <begin position="687"/>
        <end position="700"/>
    </location>
</feature>
<dbReference type="Gene3D" id="1.10.730.10">
    <property type="entry name" value="Isoleucyl-tRNA Synthetase, Domain 1"/>
    <property type="match status" value="1"/>
</dbReference>
<dbReference type="SUPFAM" id="SSF109604">
    <property type="entry name" value="HD-domain/PDEase-like"/>
    <property type="match status" value="1"/>
</dbReference>
<dbReference type="OrthoDB" id="9775440at2"/>
<keyword evidence="6 11" id="KW-0547">Nucleotide-binding</keyword>
<evidence type="ECO:0000313" key="14">
    <source>
        <dbReference type="EMBL" id="RRN44429.1"/>
    </source>
</evidence>
<feature type="region of interest" description="Disordered" evidence="12">
    <location>
        <begin position="537"/>
        <end position="587"/>
    </location>
</feature>
<feature type="domain" description="DALR anticodon binding" evidence="13">
    <location>
        <begin position="658"/>
        <end position="795"/>
    </location>
</feature>
<comment type="subunit">
    <text evidence="3 11">Tetramer of two alpha and two beta subunits.</text>
</comment>
<keyword evidence="5 11" id="KW-0436">Ligase</keyword>
<keyword evidence="4 11" id="KW-0963">Cytoplasm</keyword>
<feature type="region of interest" description="Disordered" evidence="12">
    <location>
        <begin position="669"/>
        <end position="704"/>
    </location>
</feature>
<evidence type="ECO:0000256" key="4">
    <source>
        <dbReference type="ARBA" id="ARBA00022490"/>
    </source>
</evidence>
<comment type="caution">
    <text evidence="14">The sequence shown here is derived from an EMBL/GenBank/DDBJ whole genome shotgun (WGS) entry which is preliminary data.</text>
</comment>
<sequence length="795" mass="84537">MSQLSRHPALLVELQTEELPPHALTRLADSFAEGIRSRLASHQLLADEAATPAIYATPRRLAVRIPGVRAEADAREIQLKGPSVAVGLDASGQPTMALKKWAEKQGADVSALTRGSDGKQEVFFWKSTQPGAVLADVIGDIITETLGQLPIPKVMTYQLADGLTTVSFVRPAHGLVLLHGSEVLPATVLGLQSGRTTVGHRFLSSGPLDIRDADSYAQQLRDEGRVEPDHQARRVMIANELARAAQENQGILAVNGEEQQQVAALLDEVAALVEWPAVYTGKFDADFLAVPQECLILSMRTNQRYFPLFDAGNTLKNQFLIVSNMRIDDPSGIIDGNERVVRPRLADAQFFYDQDRQQTLADRLPQLAQVVYHARLGTQAERSTRIQRLAAALAPATGASAADAERAALLAKTDLLTGMVGEFPELQGIMGRYYARHDGESEAVANAIAEHYQPRFAGDALPASPTGLALALADKLETLAGIWGIGQRPTGDKDPFALRRHALGVVRILIEGRLPLAVPALLAQAFGVFDNLPQPASTAAGDDAQAAAASVPTDRAGSKADASSGHPQKGTGADRAGKGGKRKAVEPQPFTADVAGLSAFIADRLRSYLRDRGFGGADIEAVLATGLERLDLLEARLAALAAFRQLPAFASLTAANKRIGNILRKSAEAEGNNREAGGGTISACGKTGSTGTPNGSPSGSARVSPPAVDAALLQEPAERDLHQALVALQPQVATHMQQQDFTAALQALAALQAPVDAFFEQVMVNADDPALRRNRLALLAQLHTLMNQVADLAQL</sequence>
<keyword evidence="15" id="KW-1185">Reference proteome</keyword>
<dbReference type="InterPro" id="IPR015944">
    <property type="entry name" value="Gly-tRNA-synth_bsu"/>
</dbReference>
<dbReference type="PANTHER" id="PTHR30075">
    <property type="entry name" value="GLYCYL-TRNA SYNTHETASE"/>
    <property type="match status" value="1"/>
</dbReference>
<evidence type="ECO:0000256" key="1">
    <source>
        <dbReference type="ARBA" id="ARBA00004496"/>
    </source>
</evidence>
<dbReference type="HAMAP" id="MF_00255">
    <property type="entry name" value="Gly_tRNA_synth_beta"/>
    <property type="match status" value="1"/>
</dbReference>
<evidence type="ECO:0000256" key="7">
    <source>
        <dbReference type="ARBA" id="ARBA00022840"/>
    </source>
</evidence>
<dbReference type="PRINTS" id="PR01045">
    <property type="entry name" value="TRNASYNTHGB"/>
</dbReference>
<gene>
    <name evidence="11" type="primary">glyS</name>
    <name evidence="14" type="ORF">EHV23_14090</name>
</gene>
<organism evidence="14 15">
    <name type="scientific">Lautropia dentalis</name>
    <dbReference type="NCBI Taxonomy" id="2490857"/>
    <lineage>
        <taxon>Bacteria</taxon>
        <taxon>Pseudomonadati</taxon>
        <taxon>Pseudomonadota</taxon>
        <taxon>Betaproteobacteria</taxon>
        <taxon>Burkholderiales</taxon>
        <taxon>Burkholderiaceae</taxon>
        <taxon>Lautropia</taxon>
    </lineage>
</organism>
<evidence type="ECO:0000256" key="3">
    <source>
        <dbReference type="ARBA" id="ARBA00011209"/>
    </source>
</evidence>
<dbReference type="GO" id="GO:0006426">
    <property type="term" value="P:glycyl-tRNA aminoacylation"/>
    <property type="evidence" value="ECO:0007669"/>
    <property type="project" value="UniProtKB-UniRule"/>
</dbReference>
<dbReference type="PANTHER" id="PTHR30075:SF2">
    <property type="entry name" value="GLYCINE--TRNA LIGASE, CHLOROPLASTIC_MITOCHONDRIAL 2"/>
    <property type="match status" value="1"/>
</dbReference>
<evidence type="ECO:0000256" key="8">
    <source>
        <dbReference type="ARBA" id="ARBA00022917"/>
    </source>
</evidence>
<dbReference type="GO" id="GO:0004814">
    <property type="term" value="F:arginine-tRNA ligase activity"/>
    <property type="evidence" value="ECO:0007669"/>
    <property type="project" value="InterPro"/>
</dbReference>
<dbReference type="NCBIfam" id="TIGR00211">
    <property type="entry name" value="glyS"/>
    <property type="match status" value="1"/>
</dbReference>
<comment type="similarity">
    <text evidence="2 11">Belongs to the class-II aminoacyl-tRNA synthetase family.</text>
</comment>
<evidence type="ECO:0000313" key="15">
    <source>
        <dbReference type="Proteomes" id="UP000270261"/>
    </source>
</evidence>
<evidence type="ECO:0000256" key="5">
    <source>
        <dbReference type="ARBA" id="ARBA00022598"/>
    </source>
</evidence>
<dbReference type="SMART" id="SM00836">
    <property type="entry name" value="DALR_1"/>
    <property type="match status" value="1"/>
</dbReference>
<feature type="compositionally biased region" description="Low complexity" evidence="12">
    <location>
        <begin position="537"/>
        <end position="550"/>
    </location>
</feature>
<dbReference type="GO" id="GO:0005524">
    <property type="term" value="F:ATP binding"/>
    <property type="evidence" value="ECO:0007669"/>
    <property type="project" value="UniProtKB-UniRule"/>
</dbReference>
<evidence type="ECO:0000256" key="11">
    <source>
        <dbReference type="HAMAP-Rule" id="MF_00255"/>
    </source>
</evidence>
<dbReference type="InterPro" id="IPR006194">
    <property type="entry name" value="Gly-tRNA-synth_heterodimer"/>
</dbReference>
<evidence type="ECO:0000256" key="10">
    <source>
        <dbReference type="ARBA" id="ARBA00047937"/>
    </source>
</evidence>
<proteinExistence type="inferred from homology"/>
<keyword evidence="7 11" id="KW-0067">ATP-binding</keyword>
<protein>
    <recommendedName>
        <fullName evidence="11">Glycine--tRNA ligase beta subunit</fullName>
        <ecNumber evidence="11">6.1.1.14</ecNumber>
    </recommendedName>
    <alternativeName>
        <fullName evidence="11">Glycyl-tRNA synthetase beta subunit</fullName>
        <shortName evidence="11">GlyRS</shortName>
    </alternativeName>
</protein>
<keyword evidence="9 11" id="KW-0030">Aminoacyl-tRNA synthetase</keyword>
<evidence type="ECO:0000259" key="13">
    <source>
        <dbReference type="SMART" id="SM00836"/>
    </source>
</evidence>
<comment type="catalytic activity">
    <reaction evidence="10 11">
        <text>tRNA(Gly) + glycine + ATP = glycyl-tRNA(Gly) + AMP + diphosphate</text>
        <dbReference type="Rhea" id="RHEA:16013"/>
        <dbReference type="Rhea" id="RHEA-COMP:9664"/>
        <dbReference type="Rhea" id="RHEA-COMP:9683"/>
        <dbReference type="ChEBI" id="CHEBI:30616"/>
        <dbReference type="ChEBI" id="CHEBI:33019"/>
        <dbReference type="ChEBI" id="CHEBI:57305"/>
        <dbReference type="ChEBI" id="CHEBI:78442"/>
        <dbReference type="ChEBI" id="CHEBI:78522"/>
        <dbReference type="ChEBI" id="CHEBI:456215"/>
        <dbReference type="EC" id="6.1.1.14"/>
    </reaction>
</comment>